<dbReference type="PANTHER" id="PTHR42345:SF1">
    <property type="entry name" value="VTC DOMAIN-CONTAINING PROTEIN"/>
    <property type="match status" value="1"/>
</dbReference>
<dbReference type="STRING" id="1081109.A0A167YKY2"/>
<comment type="caution">
    <text evidence="2">The sequence shown here is derived from an EMBL/GenBank/DDBJ whole genome shotgun (WGS) entry which is preliminary data.</text>
</comment>
<feature type="region of interest" description="Disordered" evidence="1">
    <location>
        <begin position="626"/>
        <end position="655"/>
    </location>
</feature>
<name>A0A167YKY2_9HYPO</name>
<dbReference type="OrthoDB" id="6493944at2759"/>
<keyword evidence="3" id="KW-1185">Reference proteome</keyword>
<evidence type="ECO:0000313" key="3">
    <source>
        <dbReference type="Proteomes" id="UP000078544"/>
    </source>
</evidence>
<feature type="region of interest" description="Disordered" evidence="1">
    <location>
        <begin position="35"/>
        <end position="214"/>
    </location>
</feature>
<dbReference type="Proteomes" id="UP000078544">
    <property type="component" value="Unassembled WGS sequence"/>
</dbReference>
<sequence length="900" mass="100456">MDEVPESNDKKKGFFGSILRRKTLASRAKSLKVFRAKAPGSTSPGEGAKLSSRPSGQDLAGGDAPIKARRALKKGLPEGADQRRVNGGNMGTMPPGDEASRRRDGLAGTAVVGEGSARRANDPVFVQRKANEDGIRHKRSRVMEAAAEPVQGAPRSSRRRPRRPKPIPPKDQNRTYGAGRGKRTEELTSDEETLEPPPLTEWPPRGLNSSDQLPPPYAAELIVRGAPIHRGHKRAIPVTTGRRHAFYTTTSGPDCLETDAAGLHGSMTALMTMRLQGPGRPEQPWETLEQPSCAFLFGVRPGTITLNHWISAGGSVPQALALRDPGVLPRSMTLYRIMERLKELQAGLEDDDEGLLYRILYKRILRDPERILNPHRTLDKQITDLLLVLSRPHWIDFADPKNQVATRFIFNVEFVNTDLYTKFFHQLLLSLELDLRIQSKQHTDWAKARLLAQIPPIIQWNLALARRWKDHVRIEVFGTTPEHTVLRYKLKKRQIKVLRKFAETMKWPNLNDTMENLRIHEDEAKLDAISSDAFAFFSGLILPGSTFPFLIMNTLIDLDPDSATDNLALLSHTYPQCGFQYRNSHTYWSASCVVGKVLAPTGHALAGWIGPCRPTADLGRSQIARIRTRRPKHQDGRLGPEDVESMGERSDPLGPSAQSYPIDDYSLIVPDHDSFAVDTVRVEMLALKPVVTMAEDTFVNGPRSFDATVQFAINNVSWPLRLMYDVSFVTSWPCSQPPHPLFFDYVHRVVKADEIVRVRDWGGLYYKNLRQGSASMRSSPAPPGYSMGFDEELDFVDDDGDDEKVLVVEAYGVPDNEVLARAWCSHWGLSAMVADIKKTWYVDAMIALAVAQCYCKIADKSFVRLGGNSMACAIREAYAATITVVIMVDGQYDESRNDDG</sequence>
<evidence type="ECO:0000313" key="2">
    <source>
        <dbReference type="EMBL" id="KZZ91478.1"/>
    </source>
</evidence>
<feature type="compositionally biased region" description="Basic residues" evidence="1">
    <location>
        <begin position="156"/>
        <end position="165"/>
    </location>
</feature>
<evidence type="ECO:0008006" key="4">
    <source>
        <dbReference type="Google" id="ProtNLM"/>
    </source>
</evidence>
<proteinExistence type="predicted"/>
<dbReference type="EMBL" id="AZGY01000018">
    <property type="protein sequence ID" value="KZZ91478.1"/>
    <property type="molecule type" value="Genomic_DNA"/>
</dbReference>
<dbReference type="AlphaFoldDB" id="A0A167YKY2"/>
<feature type="compositionally biased region" description="Basic and acidic residues" evidence="1">
    <location>
        <begin position="633"/>
        <end position="651"/>
    </location>
</feature>
<gene>
    <name evidence="2" type="ORF">AAL_06714</name>
</gene>
<dbReference type="PANTHER" id="PTHR42345">
    <property type="entry name" value="TPR_REGION DOMAIN-CONTAINING PROTEIN"/>
    <property type="match status" value="1"/>
</dbReference>
<evidence type="ECO:0000256" key="1">
    <source>
        <dbReference type="SAM" id="MobiDB-lite"/>
    </source>
</evidence>
<protein>
    <recommendedName>
        <fullName evidence="4">VTC domain-containing protein</fullName>
    </recommendedName>
</protein>
<reference evidence="2 3" key="1">
    <citation type="journal article" date="2016" name="Genome Biol. Evol.">
        <title>Divergent and convergent evolution of fungal pathogenicity.</title>
        <authorList>
            <person name="Shang Y."/>
            <person name="Xiao G."/>
            <person name="Zheng P."/>
            <person name="Cen K."/>
            <person name="Zhan S."/>
            <person name="Wang C."/>
        </authorList>
    </citation>
    <scope>NUCLEOTIDE SEQUENCE [LARGE SCALE GENOMIC DNA]</scope>
    <source>
        <strain evidence="2 3">RCEF 2490</strain>
    </source>
</reference>
<organism evidence="2 3">
    <name type="scientific">Moelleriella libera RCEF 2490</name>
    <dbReference type="NCBI Taxonomy" id="1081109"/>
    <lineage>
        <taxon>Eukaryota</taxon>
        <taxon>Fungi</taxon>
        <taxon>Dikarya</taxon>
        <taxon>Ascomycota</taxon>
        <taxon>Pezizomycotina</taxon>
        <taxon>Sordariomycetes</taxon>
        <taxon>Hypocreomycetidae</taxon>
        <taxon>Hypocreales</taxon>
        <taxon>Clavicipitaceae</taxon>
        <taxon>Moelleriella</taxon>
    </lineage>
</organism>
<accession>A0A167YKY2</accession>